<dbReference type="Gene3D" id="3.30.390.10">
    <property type="entry name" value="Enolase-like, N-terminal domain"/>
    <property type="match status" value="1"/>
</dbReference>
<evidence type="ECO:0000256" key="2">
    <source>
        <dbReference type="ARBA" id="ARBA00008031"/>
    </source>
</evidence>
<accession>A0A382LU41</accession>
<dbReference type="InterPro" id="IPR034603">
    <property type="entry name" value="Dipeptide_epimerase"/>
</dbReference>
<dbReference type="Gene3D" id="3.20.20.120">
    <property type="entry name" value="Enolase-like C-terminal domain"/>
    <property type="match status" value="1"/>
</dbReference>
<keyword evidence="3" id="KW-0479">Metal-binding</keyword>
<evidence type="ECO:0000313" key="7">
    <source>
        <dbReference type="EMBL" id="SVC39255.1"/>
    </source>
</evidence>
<sequence length="262" mass="28228">MLDRRLQRAMRSSAAARAAVDIAVHDLVAQQLGIPLYRLFGLNASRTPLTSFTVGIDDPDITRLKVREAAEYPILKVKVGAGNDLEIVRAIREETDAVIRIDANAGWTVHEAQNLIPALADLGVEMIEQPLPPDDYTGLKTLREKSPLPIFVDESVLMATDIPRLAGCVDGVNIKLMKCGGLREALRLIHTARAHGMQVMMGCMIETSVAVTAAAHLSPLVDFADLDGNLLISNDPYRGVTVEGGRLVLPEGPGLGLTKLPS</sequence>
<dbReference type="InterPro" id="IPR029017">
    <property type="entry name" value="Enolase-like_N"/>
</dbReference>
<keyword evidence="4" id="KW-0460">Magnesium</keyword>
<proteinExistence type="inferred from homology"/>
<dbReference type="InterPro" id="IPR034593">
    <property type="entry name" value="DgoD-like"/>
</dbReference>
<evidence type="ECO:0000256" key="4">
    <source>
        <dbReference type="ARBA" id="ARBA00022842"/>
    </source>
</evidence>
<dbReference type="CDD" id="cd03319">
    <property type="entry name" value="L-Ala-DL-Glu_epimerase"/>
    <property type="match status" value="1"/>
</dbReference>
<comment type="similarity">
    <text evidence="2">Belongs to the mandelate racemase/muconate lactonizing enzyme family.</text>
</comment>
<feature type="domain" description="Mandelate racemase/muconate lactonizing enzyme C-terminal" evidence="6">
    <location>
        <begin position="59"/>
        <end position="149"/>
    </location>
</feature>
<dbReference type="GO" id="GO:0016855">
    <property type="term" value="F:racemase and epimerase activity, acting on amino acids and derivatives"/>
    <property type="evidence" value="ECO:0007669"/>
    <property type="project" value="InterPro"/>
</dbReference>
<dbReference type="GO" id="GO:0009063">
    <property type="term" value="P:amino acid catabolic process"/>
    <property type="evidence" value="ECO:0007669"/>
    <property type="project" value="InterPro"/>
</dbReference>
<dbReference type="SUPFAM" id="SSF51604">
    <property type="entry name" value="Enolase C-terminal domain-like"/>
    <property type="match status" value="1"/>
</dbReference>
<dbReference type="InterPro" id="IPR018110">
    <property type="entry name" value="Mandel_Rmase/mucon_lact_enz_CS"/>
</dbReference>
<gene>
    <name evidence="7" type="ORF">METZ01_LOCUS292109</name>
</gene>
<reference evidence="7" key="1">
    <citation type="submission" date="2018-05" db="EMBL/GenBank/DDBJ databases">
        <authorList>
            <person name="Lanie J.A."/>
            <person name="Ng W.-L."/>
            <person name="Kazmierczak K.M."/>
            <person name="Andrzejewski T.M."/>
            <person name="Davidsen T.M."/>
            <person name="Wayne K.J."/>
            <person name="Tettelin H."/>
            <person name="Glass J.I."/>
            <person name="Rusch D."/>
            <person name="Podicherti R."/>
            <person name="Tsui H.-C.T."/>
            <person name="Winkler M.E."/>
        </authorList>
    </citation>
    <scope>NUCLEOTIDE SEQUENCE</scope>
</reference>
<dbReference type="InterPro" id="IPR013341">
    <property type="entry name" value="Mandelate_racemase_N_dom"/>
</dbReference>
<dbReference type="SFLD" id="SFLDS00001">
    <property type="entry name" value="Enolase"/>
    <property type="match status" value="1"/>
</dbReference>
<name>A0A382LU41_9ZZZZ</name>
<dbReference type="Pfam" id="PF13378">
    <property type="entry name" value="MR_MLE_C"/>
    <property type="match status" value="1"/>
</dbReference>
<dbReference type="InterPro" id="IPR029065">
    <property type="entry name" value="Enolase_C-like"/>
</dbReference>
<dbReference type="InterPro" id="IPR036849">
    <property type="entry name" value="Enolase-like_C_sf"/>
</dbReference>
<dbReference type="GO" id="GO:0046872">
    <property type="term" value="F:metal ion binding"/>
    <property type="evidence" value="ECO:0007669"/>
    <property type="project" value="UniProtKB-KW"/>
</dbReference>
<dbReference type="InterPro" id="IPR013342">
    <property type="entry name" value="Mandelate_racemase_C"/>
</dbReference>
<evidence type="ECO:0000259" key="6">
    <source>
        <dbReference type="SMART" id="SM00922"/>
    </source>
</evidence>
<evidence type="ECO:0000256" key="1">
    <source>
        <dbReference type="ARBA" id="ARBA00001946"/>
    </source>
</evidence>
<comment type="cofactor">
    <cofactor evidence="1">
        <name>Mg(2+)</name>
        <dbReference type="ChEBI" id="CHEBI:18420"/>
    </cofactor>
</comment>
<dbReference type="EMBL" id="UINC01088755">
    <property type="protein sequence ID" value="SVC39255.1"/>
    <property type="molecule type" value="Genomic_DNA"/>
</dbReference>
<protein>
    <recommendedName>
        <fullName evidence="6">Mandelate racemase/muconate lactonizing enzyme C-terminal domain-containing protein</fullName>
    </recommendedName>
</protein>
<keyword evidence="5" id="KW-0413">Isomerase</keyword>
<dbReference type="PANTHER" id="PTHR48080:SF3">
    <property type="entry name" value="ENOLASE SUPERFAMILY MEMBER DDB_G0284701"/>
    <property type="match status" value="1"/>
</dbReference>
<dbReference type="PANTHER" id="PTHR48080">
    <property type="entry name" value="D-GALACTONATE DEHYDRATASE-RELATED"/>
    <property type="match status" value="1"/>
</dbReference>
<dbReference type="SMART" id="SM00922">
    <property type="entry name" value="MR_MLE"/>
    <property type="match status" value="1"/>
</dbReference>
<dbReference type="Pfam" id="PF02746">
    <property type="entry name" value="MR_MLE_N"/>
    <property type="match status" value="1"/>
</dbReference>
<dbReference type="PROSITE" id="PS00909">
    <property type="entry name" value="MR_MLE_2"/>
    <property type="match status" value="1"/>
</dbReference>
<evidence type="ECO:0000256" key="5">
    <source>
        <dbReference type="ARBA" id="ARBA00023235"/>
    </source>
</evidence>
<dbReference type="SUPFAM" id="SSF54826">
    <property type="entry name" value="Enolase N-terminal domain-like"/>
    <property type="match status" value="1"/>
</dbReference>
<dbReference type="AlphaFoldDB" id="A0A382LU41"/>
<organism evidence="7">
    <name type="scientific">marine metagenome</name>
    <dbReference type="NCBI Taxonomy" id="408172"/>
    <lineage>
        <taxon>unclassified sequences</taxon>
        <taxon>metagenomes</taxon>
        <taxon>ecological metagenomes</taxon>
    </lineage>
</organism>
<evidence type="ECO:0000256" key="3">
    <source>
        <dbReference type="ARBA" id="ARBA00022723"/>
    </source>
</evidence>
<dbReference type="SFLD" id="SFLDG00180">
    <property type="entry name" value="muconate_cycloisomerase"/>
    <property type="match status" value="1"/>
</dbReference>